<dbReference type="Pfam" id="PF09994">
    <property type="entry name" value="T6SS_Tle1-like_cat"/>
    <property type="match status" value="1"/>
</dbReference>
<dbReference type="SUPFAM" id="SSF53474">
    <property type="entry name" value="alpha/beta-Hydrolases"/>
    <property type="match status" value="1"/>
</dbReference>
<protein>
    <recommendedName>
        <fullName evidence="1">T6SS Phospholipase effector Tle1-like catalytic domain-containing protein</fullName>
    </recommendedName>
</protein>
<evidence type="ECO:0000313" key="3">
    <source>
        <dbReference type="Proteomes" id="UP000285123"/>
    </source>
</evidence>
<accession>A0A423PJJ0</accession>
<proteinExistence type="predicted"/>
<dbReference type="InterPro" id="IPR018712">
    <property type="entry name" value="Tle1-like_cat"/>
</dbReference>
<evidence type="ECO:0000313" key="2">
    <source>
        <dbReference type="EMBL" id="ROO25768.1"/>
    </source>
</evidence>
<dbReference type="PANTHER" id="PTHR33840">
    <property type="match status" value="1"/>
</dbReference>
<reference evidence="2 3" key="1">
    <citation type="submission" date="2013-10" db="EMBL/GenBank/DDBJ databases">
        <title>Salinisphaera halophila YIM 95161 Genome Sequencing.</title>
        <authorList>
            <person name="Lai Q."/>
            <person name="Li C."/>
            <person name="Shao Z."/>
        </authorList>
    </citation>
    <scope>NUCLEOTIDE SEQUENCE [LARGE SCALE GENOMIC DNA]</scope>
    <source>
        <strain evidence="2 3">YIM 95161</strain>
    </source>
</reference>
<name>A0A423PJJ0_9GAMM</name>
<dbReference type="Gene3D" id="3.40.50.1820">
    <property type="entry name" value="alpha/beta hydrolase"/>
    <property type="match status" value="1"/>
</dbReference>
<dbReference type="InterPro" id="IPR029058">
    <property type="entry name" value="AB_hydrolase_fold"/>
</dbReference>
<organism evidence="2 3">
    <name type="scientific">Salinisphaera orenii YIM 95161</name>
    <dbReference type="NCBI Taxonomy" id="1051139"/>
    <lineage>
        <taxon>Bacteria</taxon>
        <taxon>Pseudomonadati</taxon>
        <taxon>Pseudomonadota</taxon>
        <taxon>Gammaproteobacteria</taxon>
        <taxon>Salinisphaerales</taxon>
        <taxon>Salinisphaeraceae</taxon>
        <taxon>Salinisphaera</taxon>
    </lineage>
</organism>
<gene>
    <name evidence="2" type="ORF">SAHL_14075</name>
</gene>
<dbReference type="OrthoDB" id="4378831at2"/>
<sequence>MPKNIVICCDGTNSQFGGVNTNVAHLFDSLAPDGPKQCACYEPGVGTFGADFFSLNVGRTLGKALGAAFGYGIKQNLTRVYRYLVDTYEPGDRLFVFGFSRGAFTARSLASLVDQCGVLDRAGRDRAGAVVAAYLDGDDIADARRRTGPVAGCAPHFVGVWETVGALGLLLRLRRFHDNRLSPGVTHAVQALAIDERRRSFAPTLWDERRLASGQRVRQCWFAGVHSDIGGGYVDRDLADITLRWILAEAESAGLRVSPDARARLQGNPAGRLHDSYRGFWRLLGTHVRRIAADACIHVSVARRLARRPDYRPANLPERARPPAP</sequence>
<dbReference type="AlphaFoldDB" id="A0A423PJJ0"/>
<dbReference type="EMBL" id="AYKF01000110">
    <property type="protein sequence ID" value="ROO25768.1"/>
    <property type="molecule type" value="Genomic_DNA"/>
</dbReference>
<evidence type="ECO:0000259" key="1">
    <source>
        <dbReference type="Pfam" id="PF09994"/>
    </source>
</evidence>
<dbReference type="RefSeq" id="WP_123592039.1">
    <property type="nucleotide sequence ID" value="NZ_AYKF01000110.1"/>
</dbReference>
<dbReference type="PANTHER" id="PTHR33840:SF1">
    <property type="entry name" value="TLE1 PHOSPHOLIPASE DOMAIN-CONTAINING PROTEIN"/>
    <property type="match status" value="1"/>
</dbReference>
<dbReference type="Proteomes" id="UP000285123">
    <property type="component" value="Unassembled WGS sequence"/>
</dbReference>
<comment type="caution">
    <text evidence="2">The sequence shown here is derived from an EMBL/GenBank/DDBJ whole genome shotgun (WGS) entry which is preliminary data.</text>
</comment>
<feature type="domain" description="T6SS Phospholipase effector Tle1-like catalytic" evidence="1">
    <location>
        <begin position="3"/>
        <end position="249"/>
    </location>
</feature>